<evidence type="ECO:0000313" key="2">
    <source>
        <dbReference type="Proteomes" id="UP001223520"/>
    </source>
</evidence>
<evidence type="ECO:0000313" key="1">
    <source>
        <dbReference type="EMBL" id="WGV25968.1"/>
    </source>
</evidence>
<organism evidence="1 2">
    <name type="scientific">Halotia branconii CENA392</name>
    <dbReference type="NCBI Taxonomy" id="1539056"/>
    <lineage>
        <taxon>Bacteria</taxon>
        <taxon>Bacillati</taxon>
        <taxon>Cyanobacteriota</taxon>
        <taxon>Cyanophyceae</taxon>
        <taxon>Nostocales</taxon>
        <taxon>Nodulariaceae</taxon>
        <taxon>Halotia</taxon>
    </lineage>
</organism>
<proteinExistence type="predicted"/>
<accession>A0AAJ6NT78</accession>
<name>A0AAJ6NT78_9CYAN</name>
<dbReference type="Proteomes" id="UP001223520">
    <property type="component" value="Chromosome"/>
</dbReference>
<dbReference type="KEGG" id="hbq:QI031_00130"/>
<sequence length="85" mass="9645">MTITLPIETEAGLILPGHPFFEDYLYSSFPPGWRNFAYHNPDFCFVARSGTGILEAVNEEEMEEYVEGGEYDQWLEECGGDGDED</sequence>
<reference evidence="1 2" key="1">
    <citation type="journal article" date="2023" name="Limnol Oceanogr Lett">
        <title>Environmental adaptations by the intertidal Antarctic cyanobacterium Halotia branconii CENA392 as revealed using long-read genome sequencing.</title>
        <authorList>
            <person name="Dextro R.B."/>
            <person name="Delbaje E."/>
            <person name="Freitas P.N.N."/>
            <person name="Geraldes V."/>
            <person name="Pinto E."/>
            <person name="Long P.F."/>
            <person name="Fiore M.F."/>
        </authorList>
    </citation>
    <scope>NUCLEOTIDE SEQUENCE [LARGE SCALE GENOMIC DNA]</scope>
    <source>
        <strain evidence="1 2">CENA392</strain>
    </source>
</reference>
<keyword evidence="2" id="KW-1185">Reference proteome</keyword>
<protein>
    <submittedName>
        <fullName evidence="1">Uncharacterized protein</fullName>
    </submittedName>
</protein>
<dbReference type="AlphaFoldDB" id="A0AAJ6NT78"/>
<dbReference type="RefSeq" id="WP_281483225.1">
    <property type="nucleotide sequence ID" value="NZ_CP124543.1"/>
</dbReference>
<gene>
    <name evidence="1" type="ORF">QI031_00130</name>
</gene>
<dbReference type="EMBL" id="CP124543">
    <property type="protein sequence ID" value="WGV25968.1"/>
    <property type="molecule type" value="Genomic_DNA"/>
</dbReference>